<name>A0A9P5CBM4_9HYPO</name>
<evidence type="ECO:0000313" key="2">
    <source>
        <dbReference type="Proteomes" id="UP000801864"/>
    </source>
</evidence>
<accession>A0A9P5CBM4</accession>
<gene>
    <name evidence="1" type="ORF">CFAM422_006417</name>
</gene>
<comment type="caution">
    <text evidence="1">The sequence shown here is derived from an EMBL/GenBank/DDBJ whole genome shotgun (WGS) entry which is preliminary data.</text>
</comment>
<reference evidence="1 2" key="1">
    <citation type="submission" date="2018-06" db="EMBL/GenBank/DDBJ databases">
        <title>Genome analysis of cellulolytic fungus Trichoderma lentiforme CFAM-422.</title>
        <authorList>
            <person name="Steindorff A.S."/>
            <person name="Formighieri E.F."/>
            <person name="Midorikawa G.E.O."/>
            <person name="Tamietti M.S."/>
            <person name="Ramos E.Z."/>
            <person name="Silva A.S."/>
            <person name="Bon E.P.S."/>
            <person name="Mendes T.D."/>
            <person name="Damaso M.C.T."/>
            <person name="Favaro L.C.L."/>
        </authorList>
    </citation>
    <scope>NUCLEOTIDE SEQUENCE [LARGE SCALE GENOMIC DNA]</scope>
    <source>
        <strain evidence="1 2">CFAM-422</strain>
    </source>
</reference>
<sequence>MDVSNIMLQLESRWMVLSNRDHLASNLWPTIRQSSYCDAKEIRPCDAMAWEYGARSMFITKTLCALGLLTFMQVVAVSRLFTDV</sequence>
<protein>
    <submittedName>
        <fullName evidence="1">Uncharacterized protein</fullName>
    </submittedName>
</protein>
<dbReference type="EMBL" id="QLNT01000010">
    <property type="protein sequence ID" value="KAF3071656.1"/>
    <property type="molecule type" value="Genomic_DNA"/>
</dbReference>
<dbReference type="Proteomes" id="UP000801864">
    <property type="component" value="Unassembled WGS sequence"/>
</dbReference>
<organism evidence="1 2">
    <name type="scientific">Trichoderma lentiforme</name>
    <dbReference type="NCBI Taxonomy" id="1567552"/>
    <lineage>
        <taxon>Eukaryota</taxon>
        <taxon>Fungi</taxon>
        <taxon>Dikarya</taxon>
        <taxon>Ascomycota</taxon>
        <taxon>Pezizomycotina</taxon>
        <taxon>Sordariomycetes</taxon>
        <taxon>Hypocreomycetidae</taxon>
        <taxon>Hypocreales</taxon>
        <taxon>Hypocreaceae</taxon>
        <taxon>Trichoderma</taxon>
    </lineage>
</organism>
<dbReference type="AlphaFoldDB" id="A0A9P5CBM4"/>
<evidence type="ECO:0000313" key="1">
    <source>
        <dbReference type="EMBL" id="KAF3071656.1"/>
    </source>
</evidence>
<keyword evidence="2" id="KW-1185">Reference proteome</keyword>
<proteinExistence type="predicted"/>